<dbReference type="Proteomes" id="UP000286095">
    <property type="component" value="Unassembled WGS sequence"/>
</dbReference>
<proteinExistence type="predicted"/>
<comment type="caution">
    <text evidence="1">The sequence shown here is derived from an EMBL/GenBank/DDBJ whole genome shotgun (WGS) entry which is preliminary data.</text>
</comment>
<gene>
    <name evidence="1" type="ORF">DZD40_01180</name>
</gene>
<dbReference type="STRING" id="1813019.A2J15_02825"/>
<dbReference type="EMBL" id="QURW01000002">
    <property type="protein sequence ID" value="RQD88508.1"/>
    <property type="molecule type" value="Genomic_DNA"/>
</dbReference>
<accession>A0A424Z2V7</accession>
<organism evidence="1 2">
    <name type="scientific">Campylobacter hepaticus</name>
    <dbReference type="NCBI Taxonomy" id="1813019"/>
    <lineage>
        <taxon>Bacteria</taxon>
        <taxon>Pseudomonadati</taxon>
        <taxon>Campylobacterota</taxon>
        <taxon>Epsilonproteobacteria</taxon>
        <taxon>Campylobacterales</taxon>
        <taxon>Campylobacteraceae</taxon>
        <taxon>Campylobacter</taxon>
    </lineage>
</organism>
<dbReference type="RefSeq" id="WP_124134582.1">
    <property type="nucleotide sequence ID" value="NZ_QURW01000002.1"/>
</dbReference>
<evidence type="ECO:0008006" key="3">
    <source>
        <dbReference type="Google" id="ProtNLM"/>
    </source>
</evidence>
<dbReference type="AlphaFoldDB" id="A0A424Z2V7"/>
<evidence type="ECO:0000313" key="2">
    <source>
        <dbReference type="Proteomes" id="UP000286095"/>
    </source>
</evidence>
<reference evidence="1 2" key="1">
    <citation type="submission" date="2018-08" db="EMBL/GenBank/DDBJ databases">
        <title>Survival mechanisms of Campylobacter hepaticus identified by genomic analysis and comparative transcriptomic analysis of in vivo and in vitro derived bacteria.</title>
        <authorList>
            <person name="Van T.T.H."/>
            <person name="Moore R.J."/>
        </authorList>
    </citation>
    <scope>NUCLEOTIDE SEQUENCE [LARGE SCALE GENOMIC DNA]</scope>
    <source>
        <strain evidence="1 2">54L</strain>
    </source>
</reference>
<protein>
    <recommendedName>
        <fullName evidence="3">Periplasmic protein</fullName>
    </recommendedName>
</protein>
<evidence type="ECO:0000313" key="1">
    <source>
        <dbReference type="EMBL" id="RQD88508.1"/>
    </source>
</evidence>
<name>A0A424Z2V7_9BACT</name>
<sequence>MKKIILLFFNLYILSFANTYEKFNDFAYEKKSNKNFKIQELQLVTFFKNKQNCLEFLIEKDQIRIIKAYHSCQELVENKDFINFLNNDFLEIYKNNNNNINQNLKALKNTMQDIMIYYKLHYAFSKDIKDMSKNTNLSILNIDEKEGGILLYKINQQACIGIELNKHNNKMAMRIYGIENSDKECKIFIQAPFFKELSYTQKDFKWYYLE</sequence>